<protein>
    <recommendedName>
        <fullName evidence="7">Intraflagellar transport protein 80 homolog</fullName>
    </recommendedName>
</protein>
<evidence type="ECO:0008006" key="7">
    <source>
        <dbReference type="Google" id="ProtNLM"/>
    </source>
</evidence>
<dbReference type="GO" id="GO:0060271">
    <property type="term" value="P:cilium assembly"/>
    <property type="evidence" value="ECO:0007669"/>
    <property type="project" value="TreeGrafter"/>
</dbReference>
<dbReference type="SMART" id="SM00320">
    <property type="entry name" value="WD40"/>
    <property type="match status" value="5"/>
</dbReference>
<keyword evidence="1" id="KW-0853">WD repeat</keyword>
<dbReference type="PROSITE" id="PS50082">
    <property type="entry name" value="WD_REPEATS_2"/>
    <property type="match status" value="2"/>
</dbReference>
<evidence type="ECO:0000313" key="6">
    <source>
        <dbReference type="Proteomes" id="UP000708208"/>
    </source>
</evidence>
<comment type="caution">
    <text evidence="5">The sequence shown here is derived from an EMBL/GenBank/DDBJ whole genome shotgun (WGS) entry which is preliminary data.</text>
</comment>
<dbReference type="Proteomes" id="UP000708208">
    <property type="component" value="Unassembled WGS sequence"/>
</dbReference>
<dbReference type="FunFam" id="2.130.10.10:FF:000463">
    <property type="entry name" value="intraflagellar transport protein 80 homolog"/>
    <property type="match status" value="1"/>
</dbReference>
<keyword evidence="6" id="KW-1185">Reference proteome</keyword>
<dbReference type="PANTHER" id="PTHR24098">
    <property type="entry name" value="OUTER SEGMENT 5"/>
    <property type="match status" value="1"/>
</dbReference>
<dbReference type="InterPro" id="IPR056157">
    <property type="entry name" value="TPR_IFT80_172_dom"/>
</dbReference>
<accession>A0A8J2P5Z7</accession>
<dbReference type="EMBL" id="CAJVCH010143019">
    <property type="protein sequence ID" value="CAG7727022.1"/>
    <property type="molecule type" value="Genomic_DNA"/>
</dbReference>
<dbReference type="Pfam" id="PF23335">
    <property type="entry name" value="Beta-prop_IFT80_2nd"/>
    <property type="match status" value="1"/>
</dbReference>
<evidence type="ECO:0000256" key="2">
    <source>
        <dbReference type="SAM" id="MobiDB-lite"/>
    </source>
</evidence>
<proteinExistence type="predicted"/>
<feature type="repeat" description="WD" evidence="1">
    <location>
        <begin position="187"/>
        <end position="219"/>
    </location>
</feature>
<dbReference type="AlphaFoldDB" id="A0A8J2P5Z7"/>
<evidence type="ECO:0000259" key="4">
    <source>
        <dbReference type="Pfam" id="PF23387"/>
    </source>
</evidence>
<dbReference type="Pfam" id="PF23387">
    <property type="entry name" value="TPR_IFT80_172"/>
    <property type="match status" value="1"/>
</dbReference>
<feature type="domain" description="IFT80 second beta-propeller" evidence="3">
    <location>
        <begin position="303"/>
        <end position="593"/>
    </location>
</feature>
<evidence type="ECO:0000256" key="1">
    <source>
        <dbReference type="PROSITE-ProRule" id="PRU00221"/>
    </source>
</evidence>
<evidence type="ECO:0000313" key="5">
    <source>
        <dbReference type="EMBL" id="CAG7727022.1"/>
    </source>
</evidence>
<name>A0A8J2P5Z7_9HEXA</name>
<organism evidence="5 6">
    <name type="scientific">Allacma fusca</name>
    <dbReference type="NCBI Taxonomy" id="39272"/>
    <lineage>
        <taxon>Eukaryota</taxon>
        <taxon>Metazoa</taxon>
        <taxon>Ecdysozoa</taxon>
        <taxon>Arthropoda</taxon>
        <taxon>Hexapoda</taxon>
        <taxon>Collembola</taxon>
        <taxon>Symphypleona</taxon>
        <taxon>Sminthuridae</taxon>
        <taxon>Allacma</taxon>
    </lineage>
</organism>
<dbReference type="InterPro" id="IPR001680">
    <property type="entry name" value="WD40_rpt"/>
</dbReference>
<dbReference type="GO" id="GO:0030992">
    <property type="term" value="C:intraciliary transport particle B"/>
    <property type="evidence" value="ECO:0007669"/>
    <property type="project" value="TreeGrafter"/>
</dbReference>
<feature type="region of interest" description="Disordered" evidence="2">
    <location>
        <begin position="749"/>
        <end position="780"/>
    </location>
</feature>
<gene>
    <name evidence="5" type="ORF">AFUS01_LOCUS15893</name>
</gene>
<dbReference type="PROSITE" id="PS50294">
    <property type="entry name" value="WD_REPEATS_REGION"/>
    <property type="match status" value="2"/>
</dbReference>
<dbReference type="InterPro" id="IPR056456">
    <property type="entry name" value="Beta-prop_IFT80_2nd"/>
</dbReference>
<feature type="domain" description="IFT80/172/WDR35 TPR" evidence="4">
    <location>
        <begin position="621"/>
        <end position="758"/>
    </location>
</feature>
<sequence>MKLKISLDTSPKHSDFATCVAWNTSDEIFSCGDDHQLLLWNLVSNETSKVVELPNDLFPTSMQWPPKSSGVSTSGARKSSELLLITASDGHFHLLGRGGRIEKSVQGHKGAILSGCWNMDGSEILTSGEDGVVRIWSRAGMLRSTLATCAAPVYASAWGPDGQSVIHTNGHNLVIKPIAPSTKPTQWKAHDGIILCLSWSSSTGMILSGGEDCRYKVWDSYGRPIFSSSSHDHPITSVAWTPSGDLFSVGGFNSLRLCDKYGWSHCLEKPKAGSIYALQWSNDGTQFVGAGASGHVFLANIVDRSVYWKTLTATMTGRRTITVAEFTANAEDKLDFRDRVIKISLNHGYLIVITPSQVYIYSITNLNTPVICDLKENNSISLILQSSKNFALCGGIMVTLWSYEGRHVGNIKWSGMRSDLMNSLTATMTVDALAFIDTTDSRIIRLFDPTTGKSLNNDVVKMRHEIKQIALSQHDYPGISERTLAIVDKNRDLYLTIMKKFGAADTPKKLAVMAQSIHWHTESPILAVIREGKLRIYYYPNVVYIDPTLLDFTWEDKDLPDLGRSPELLSYESNRISIRRPDGVVIVASASPFAPHLHNHAIHGKFVQARRICRYVNEKVLWGTMAGLCAWKGELDLAEICYAEIGHFDKVFFVQDIKENTPDEAVKKAQMALLSGGIHESENILLQAGKISQAVQLNINCHRWERALELALKYKVEMENVLAARKYYLEAIHHKETLSKFLEAQASPNQLSAKKSRKRGKTEKGSKNPTESVTDLSLNHVEDEDDKQKLYASLQNANLYLSGTSGYTRIPIKPENENRNTEVYEDKDLRMLEGNIKN</sequence>
<feature type="compositionally biased region" description="Polar residues" evidence="2">
    <location>
        <begin position="767"/>
        <end position="777"/>
    </location>
</feature>
<dbReference type="Pfam" id="PF00400">
    <property type="entry name" value="WD40"/>
    <property type="match status" value="4"/>
</dbReference>
<evidence type="ECO:0000259" key="3">
    <source>
        <dbReference type="Pfam" id="PF23335"/>
    </source>
</evidence>
<reference evidence="5" key="1">
    <citation type="submission" date="2021-06" db="EMBL/GenBank/DDBJ databases">
        <authorList>
            <person name="Hodson N. C."/>
            <person name="Mongue J. A."/>
            <person name="Jaron S. K."/>
        </authorList>
    </citation>
    <scope>NUCLEOTIDE SEQUENCE</scope>
</reference>
<dbReference type="GO" id="GO:0005929">
    <property type="term" value="C:cilium"/>
    <property type="evidence" value="ECO:0007669"/>
    <property type="project" value="TreeGrafter"/>
</dbReference>
<feature type="repeat" description="WD" evidence="1">
    <location>
        <begin position="105"/>
        <end position="137"/>
    </location>
</feature>
<dbReference type="OrthoDB" id="408728at2759"/>
<dbReference type="PANTHER" id="PTHR24098:SF0">
    <property type="entry name" value="OUTER SEGMENT 5"/>
    <property type="match status" value="1"/>
</dbReference>